<dbReference type="EMBL" id="AE014075">
    <property type="protein sequence ID" value="AAN82123.1"/>
    <property type="molecule type" value="Genomic_DNA"/>
</dbReference>
<organism evidence="1 2">
    <name type="scientific">Escherichia coli O6:H1 (strain CFT073 / ATCC 700928 / UPEC)</name>
    <dbReference type="NCBI Taxonomy" id="199310"/>
    <lineage>
        <taxon>Bacteria</taxon>
        <taxon>Pseudomonadati</taxon>
        <taxon>Pseudomonadota</taxon>
        <taxon>Gammaproteobacteria</taxon>
        <taxon>Enterobacterales</taxon>
        <taxon>Enterobacteriaceae</taxon>
        <taxon>Escherichia</taxon>
    </lineage>
</organism>
<reference evidence="1 2" key="1">
    <citation type="journal article" date="2002" name="Proc. Natl. Acad. Sci. U.S.A.">
        <title>Extensive mosaic structure revealed by the complete genome sequence of uropathogenic Escherichia coli.</title>
        <authorList>
            <person name="Welch R.A."/>
            <person name="Burland V."/>
            <person name="Plunkett G.III."/>
            <person name="Redford P."/>
            <person name="Roesch P."/>
            <person name="Rasko D."/>
            <person name="Buckles E.L."/>
            <person name="Liou S.R."/>
            <person name="Boutin A."/>
            <person name="Hackett J."/>
            <person name="Stroud D."/>
            <person name="Mayhew G.F."/>
            <person name="Rose D.J."/>
            <person name="Zhou S."/>
            <person name="Schwartz D.C."/>
            <person name="Perna N.T."/>
            <person name="Mobley H.L."/>
            <person name="Donnenberg M.S."/>
            <person name="Blattner F.R."/>
        </authorList>
    </citation>
    <scope>NUCLEOTIDE SEQUENCE [LARGE SCALE GENOMIC DNA]</scope>
    <source>
        <strain evidence="2">CFT073 / ATCC 700928 / UPEC</strain>
    </source>
</reference>
<dbReference type="eggNOG" id="ENOG5033AS8">
    <property type="taxonomic scope" value="Bacteria"/>
</dbReference>
<dbReference type="HOGENOM" id="CLU_1515603_0_0_6"/>
<gene>
    <name evidence="1" type="ordered locus">c3675</name>
</gene>
<keyword evidence="2" id="KW-1185">Reference proteome</keyword>
<evidence type="ECO:0000313" key="2">
    <source>
        <dbReference type="Proteomes" id="UP000001410"/>
    </source>
</evidence>
<dbReference type="Proteomes" id="UP000001410">
    <property type="component" value="Chromosome"/>
</dbReference>
<protein>
    <submittedName>
        <fullName evidence="1">Uncharacterized protein</fullName>
    </submittedName>
</protein>
<proteinExistence type="predicted"/>
<name>A0A0H2VAP5_ECOL6</name>
<dbReference type="KEGG" id="ecc:c3675"/>
<sequence length="187" mass="20754">MSSVCQMVTGDGQRDAARTCVSGNVFILKIFLICRYKKWKSGVEKAPGRSRRLFRRVTFRFGRRINSQINVTTGPEGVGIAGQPFRIQRDGMLMAGIQFTAGEHEFQLFHQQWKSLVQMVCIRIAEPAPDTGAVGKVMQPVTLLHQTGAKTRCHGAGQPPPGEVFVVVGKRCSGECVRHDKILTENR</sequence>
<dbReference type="AlphaFoldDB" id="A0A0H2VAP5"/>
<evidence type="ECO:0000313" key="1">
    <source>
        <dbReference type="EMBL" id="AAN82123.1"/>
    </source>
</evidence>
<accession>A0A0H2VAP5</accession>